<organism evidence="1">
    <name type="scientific">Cladocopium goreaui</name>
    <dbReference type="NCBI Taxonomy" id="2562237"/>
    <lineage>
        <taxon>Eukaryota</taxon>
        <taxon>Sar</taxon>
        <taxon>Alveolata</taxon>
        <taxon>Dinophyceae</taxon>
        <taxon>Suessiales</taxon>
        <taxon>Symbiodiniaceae</taxon>
        <taxon>Cladocopium</taxon>
    </lineage>
</organism>
<accession>A0A9P1FRJ5</accession>
<gene>
    <name evidence="1" type="ORF">C1SCF055_LOCUS12961</name>
</gene>
<dbReference type="EMBL" id="CAMXCT020000999">
    <property type="protein sequence ID" value="CAL1138896.1"/>
    <property type="molecule type" value="Genomic_DNA"/>
</dbReference>
<proteinExistence type="predicted"/>
<dbReference type="AlphaFoldDB" id="A0A9P1FRJ5"/>
<protein>
    <submittedName>
        <fullName evidence="1">Uncharacterized protein</fullName>
    </submittedName>
</protein>
<name>A0A9P1FRJ5_9DINO</name>
<comment type="caution">
    <text evidence="1">The sequence shown here is derived from an EMBL/GenBank/DDBJ whole genome shotgun (WGS) entry which is preliminary data.</text>
</comment>
<keyword evidence="3" id="KW-1185">Reference proteome</keyword>
<evidence type="ECO:0000313" key="1">
    <source>
        <dbReference type="EMBL" id="CAI3985521.1"/>
    </source>
</evidence>
<dbReference type="EMBL" id="CAMXCT010000999">
    <property type="protein sequence ID" value="CAI3985521.1"/>
    <property type="molecule type" value="Genomic_DNA"/>
</dbReference>
<dbReference type="EMBL" id="CAMXCT030000999">
    <property type="protein sequence ID" value="CAL4772833.1"/>
    <property type="molecule type" value="Genomic_DNA"/>
</dbReference>
<evidence type="ECO:0000313" key="3">
    <source>
        <dbReference type="Proteomes" id="UP001152797"/>
    </source>
</evidence>
<reference evidence="1" key="1">
    <citation type="submission" date="2022-10" db="EMBL/GenBank/DDBJ databases">
        <authorList>
            <person name="Chen Y."/>
            <person name="Dougan E. K."/>
            <person name="Chan C."/>
            <person name="Rhodes N."/>
            <person name="Thang M."/>
        </authorList>
    </citation>
    <scope>NUCLEOTIDE SEQUENCE</scope>
</reference>
<evidence type="ECO:0000313" key="2">
    <source>
        <dbReference type="EMBL" id="CAL1138896.1"/>
    </source>
</evidence>
<dbReference type="Proteomes" id="UP001152797">
    <property type="component" value="Unassembled WGS sequence"/>
</dbReference>
<sequence>MLRSAQGPLLSHLLRGRAAGGGSQLVVLQRSSGAILQRQDATTACDTSDKRGSPLELLPISETDGHHHSRHLGMVWL</sequence>
<reference evidence="2" key="2">
    <citation type="submission" date="2024-04" db="EMBL/GenBank/DDBJ databases">
        <authorList>
            <person name="Chen Y."/>
            <person name="Shah S."/>
            <person name="Dougan E. K."/>
            <person name="Thang M."/>
            <person name="Chan C."/>
        </authorList>
    </citation>
    <scope>NUCLEOTIDE SEQUENCE [LARGE SCALE GENOMIC DNA]</scope>
</reference>